<dbReference type="Gene3D" id="1.10.260.40">
    <property type="entry name" value="lambda repressor-like DNA-binding domains"/>
    <property type="match status" value="1"/>
</dbReference>
<dbReference type="Pfam" id="PF13560">
    <property type="entry name" value="HTH_31"/>
    <property type="match status" value="1"/>
</dbReference>
<sequence>MPQIESTSVRSRQVSTILRQLREKSGKTAAEVARALGMSASKLSRIETGHRGLRISDVAALLGYYKVSEARREEILDIVRKADEQGWWLSQGTGLPEVWKELVDFESRATRIQNYELAFIPGLLQTDEYTAAVVQGINQAITDAELSKLVASRMARQSVLRRRNLQFLAVIDESALHRAIGEEGVMRRQLRHLIDMAERPNITIRVVPLSAGAHAGLRGPFAILDFEEEPSIAYVENHGTCLFLEEKDDLAGYRVALNNILKEALSPAKSVELITGLAGRT</sequence>
<proteinExistence type="predicted"/>
<organism evidence="2 3">
    <name type="scientific">Amycolatopsis arida</name>
    <dbReference type="NCBI Taxonomy" id="587909"/>
    <lineage>
        <taxon>Bacteria</taxon>
        <taxon>Bacillati</taxon>
        <taxon>Actinomycetota</taxon>
        <taxon>Actinomycetes</taxon>
        <taxon>Pseudonocardiales</taxon>
        <taxon>Pseudonocardiaceae</taxon>
        <taxon>Amycolatopsis</taxon>
    </lineage>
</organism>
<keyword evidence="3" id="KW-1185">Reference proteome</keyword>
<dbReference type="STRING" id="587909.SAMN05421810_103309"/>
<evidence type="ECO:0000313" key="3">
    <source>
        <dbReference type="Proteomes" id="UP000198727"/>
    </source>
</evidence>
<reference evidence="3" key="1">
    <citation type="submission" date="2016-10" db="EMBL/GenBank/DDBJ databases">
        <authorList>
            <person name="Varghese N."/>
            <person name="Submissions S."/>
        </authorList>
    </citation>
    <scope>NUCLEOTIDE SEQUENCE [LARGE SCALE GENOMIC DNA]</scope>
    <source>
        <strain evidence="3">CGMCC 4.5579</strain>
    </source>
</reference>
<protein>
    <submittedName>
        <fullName evidence="2">Helix-turn-helix domain-containing protein</fullName>
    </submittedName>
</protein>
<feature type="domain" description="HTH cro/C1-type" evidence="1">
    <location>
        <begin position="18"/>
        <end position="72"/>
    </location>
</feature>
<dbReference type="PROSITE" id="PS50943">
    <property type="entry name" value="HTH_CROC1"/>
    <property type="match status" value="1"/>
</dbReference>
<name>A0A1I5SXC6_9PSEU</name>
<dbReference type="CDD" id="cd00093">
    <property type="entry name" value="HTH_XRE"/>
    <property type="match status" value="1"/>
</dbReference>
<dbReference type="InterPro" id="IPR010982">
    <property type="entry name" value="Lambda_DNA-bd_dom_sf"/>
</dbReference>
<evidence type="ECO:0000313" key="2">
    <source>
        <dbReference type="EMBL" id="SFP75389.1"/>
    </source>
</evidence>
<dbReference type="SMART" id="SM00530">
    <property type="entry name" value="HTH_XRE"/>
    <property type="match status" value="1"/>
</dbReference>
<evidence type="ECO:0000259" key="1">
    <source>
        <dbReference type="PROSITE" id="PS50943"/>
    </source>
</evidence>
<dbReference type="InterPro" id="IPR043917">
    <property type="entry name" value="DUF5753"/>
</dbReference>
<dbReference type="GO" id="GO:0003677">
    <property type="term" value="F:DNA binding"/>
    <property type="evidence" value="ECO:0007669"/>
    <property type="project" value="InterPro"/>
</dbReference>
<gene>
    <name evidence="2" type="ORF">SAMN05421810_103309</name>
</gene>
<accession>A0A1I5SXC6</accession>
<dbReference type="Pfam" id="PF19054">
    <property type="entry name" value="DUF5753"/>
    <property type="match status" value="1"/>
</dbReference>
<dbReference type="OrthoDB" id="3436002at2"/>
<dbReference type="AlphaFoldDB" id="A0A1I5SXC6"/>
<dbReference type="InterPro" id="IPR001387">
    <property type="entry name" value="Cro/C1-type_HTH"/>
</dbReference>
<dbReference type="EMBL" id="FOWW01000003">
    <property type="protein sequence ID" value="SFP75389.1"/>
    <property type="molecule type" value="Genomic_DNA"/>
</dbReference>
<dbReference type="RefSeq" id="WP_092529958.1">
    <property type="nucleotide sequence ID" value="NZ_FOWW01000003.1"/>
</dbReference>
<dbReference type="SUPFAM" id="SSF47413">
    <property type="entry name" value="lambda repressor-like DNA-binding domains"/>
    <property type="match status" value="1"/>
</dbReference>
<dbReference type="Proteomes" id="UP000198727">
    <property type="component" value="Unassembled WGS sequence"/>
</dbReference>